<feature type="region of interest" description="Disordered" evidence="1">
    <location>
        <begin position="231"/>
        <end position="256"/>
    </location>
</feature>
<evidence type="ECO:0000256" key="1">
    <source>
        <dbReference type="SAM" id="MobiDB-lite"/>
    </source>
</evidence>
<dbReference type="RefSeq" id="WP_086576173.1">
    <property type="nucleotide sequence ID" value="NZ_NGFP01000133.1"/>
</dbReference>
<proteinExistence type="predicted"/>
<evidence type="ECO:0000313" key="3">
    <source>
        <dbReference type="Proteomes" id="UP000194761"/>
    </source>
</evidence>
<protein>
    <recommendedName>
        <fullName evidence="4">Phosphodiesterase</fullName>
    </recommendedName>
</protein>
<dbReference type="EMBL" id="NGFP01000133">
    <property type="protein sequence ID" value="OUC93542.1"/>
    <property type="molecule type" value="Genomic_DNA"/>
</dbReference>
<comment type="caution">
    <text evidence="2">The sequence shown here is derived from an EMBL/GenBank/DDBJ whole genome shotgun (WGS) entry which is preliminary data.</text>
</comment>
<evidence type="ECO:0008006" key="4">
    <source>
        <dbReference type="Google" id="ProtNLM"/>
    </source>
</evidence>
<dbReference type="Proteomes" id="UP000194761">
    <property type="component" value="Unassembled WGS sequence"/>
</dbReference>
<feature type="compositionally biased region" description="Basic and acidic residues" evidence="1">
    <location>
        <begin position="246"/>
        <end position="256"/>
    </location>
</feature>
<sequence length="256" mass="27211">MHARPVTSVVSAGFAAAFGAAARLRRGRPLHPDGLVFNATLSLHGTPRSRGAAFLDEPMDLRGVARLSRSIGLPSPSPDILGLAVRWQQPAAGTTGAEVVAELLLATTGHTVLGRRLLRPATRWAPGMYGSLFPYAAGGGRVLLGAVARGPRALPADLDGLARAVGERPLLFNLVVASPFGSWERFGVLELTGPARQDAAAPMRFNPIRHPIPGLRPAGWLQRVREPAYTAAQRTPHRVSAGPPMPEREHGTLSRR</sequence>
<organism evidence="2 3">
    <name type="scientific">Streptosporangium minutum</name>
    <dbReference type="NCBI Taxonomy" id="569862"/>
    <lineage>
        <taxon>Bacteria</taxon>
        <taxon>Bacillati</taxon>
        <taxon>Actinomycetota</taxon>
        <taxon>Actinomycetes</taxon>
        <taxon>Streptosporangiales</taxon>
        <taxon>Streptosporangiaceae</taxon>
        <taxon>Streptosporangium</taxon>
    </lineage>
</organism>
<evidence type="ECO:0000313" key="2">
    <source>
        <dbReference type="EMBL" id="OUC93542.1"/>
    </source>
</evidence>
<dbReference type="AlphaFoldDB" id="A0A243RFP5"/>
<keyword evidence="3" id="KW-1185">Reference proteome</keyword>
<reference evidence="2 3" key="1">
    <citation type="submission" date="2017-05" db="EMBL/GenBank/DDBJ databases">
        <title>Biotechnological potential of actinobacteria isolated from South African environments.</title>
        <authorList>
            <person name="Le Roes-Hill M."/>
            <person name="Prins A."/>
            <person name="Durrell K.A."/>
        </authorList>
    </citation>
    <scope>NUCLEOTIDE SEQUENCE [LARGE SCALE GENOMIC DNA]</scope>
    <source>
        <strain evidence="2">M26</strain>
    </source>
</reference>
<name>A0A243RFP5_9ACTN</name>
<accession>A0A243RFP5</accession>
<gene>
    <name evidence="2" type="ORF">CA984_25990</name>
</gene>